<evidence type="ECO:0000313" key="3">
    <source>
        <dbReference type="Proteomes" id="UP000299102"/>
    </source>
</evidence>
<keyword evidence="3" id="KW-1185">Reference proteome</keyword>
<sequence length="92" mass="10620">MPATTADSRPMHRGRIRDRLEMDASRTAHPPTELTDGLRSLSAMHARDIESAIPLILFVNISRTVQQQPTEGPRKTRRSKRKRRKKRKSAYE</sequence>
<feature type="compositionally biased region" description="Basic residues" evidence="1">
    <location>
        <begin position="75"/>
        <end position="92"/>
    </location>
</feature>
<evidence type="ECO:0000313" key="2">
    <source>
        <dbReference type="EMBL" id="GBP36716.1"/>
    </source>
</evidence>
<dbReference type="AlphaFoldDB" id="A0A4C1VD41"/>
<accession>A0A4C1VD41</accession>
<name>A0A4C1VD41_EUMVA</name>
<dbReference type="Proteomes" id="UP000299102">
    <property type="component" value="Unassembled WGS sequence"/>
</dbReference>
<dbReference type="EMBL" id="BGZK01000322">
    <property type="protein sequence ID" value="GBP36716.1"/>
    <property type="molecule type" value="Genomic_DNA"/>
</dbReference>
<comment type="caution">
    <text evidence="2">The sequence shown here is derived from an EMBL/GenBank/DDBJ whole genome shotgun (WGS) entry which is preliminary data.</text>
</comment>
<gene>
    <name evidence="2" type="ORF">EVAR_24719_1</name>
</gene>
<evidence type="ECO:0000256" key="1">
    <source>
        <dbReference type="SAM" id="MobiDB-lite"/>
    </source>
</evidence>
<organism evidence="2 3">
    <name type="scientific">Eumeta variegata</name>
    <name type="common">Bagworm moth</name>
    <name type="synonym">Eumeta japonica</name>
    <dbReference type="NCBI Taxonomy" id="151549"/>
    <lineage>
        <taxon>Eukaryota</taxon>
        <taxon>Metazoa</taxon>
        <taxon>Ecdysozoa</taxon>
        <taxon>Arthropoda</taxon>
        <taxon>Hexapoda</taxon>
        <taxon>Insecta</taxon>
        <taxon>Pterygota</taxon>
        <taxon>Neoptera</taxon>
        <taxon>Endopterygota</taxon>
        <taxon>Lepidoptera</taxon>
        <taxon>Glossata</taxon>
        <taxon>Ditrysia</taxon>
        <taxon>Tineoidea</taxon>
        <taxon>Psychidae</taxon>
        <taxon>Oiketicinae</taxon>
        <taxon>Eumeta</taxon>
    </lineage>
</organism>
<reference evidence="2 3" key="1">
    <citation type="journal article" date="2019" name="Commun. Biol.">
        <title>The bagworm genome reveals a unique fibroin gene that provides high tensile strength.</title>
        <authorList>
            <person name="Kono N."/>
            <person name="Nakamura H."/>
            <person name="Ohtoshi R."/>
            <person name="Tomita M."/>
            <person name="Numata K."/>
            <person name="Arakawa K."/>
        </authorList>
    </citation>
    <scope>NUCLEOTIDE SEQUENCE [LARGE SCALE GENOMIC DNA]</scope>
</reference>
<feature type="region of interest" description="Disordered" evidence="1">
    <location>
        <begin position="62"/>
        <end position="92"/>
    </location>
</feature>
<feature type="compositionally biased region" description="Basic and acidic residues" evidence="1">
    <location>
        <begin position="17"/>
        <end position="26"/>
    </location>
</feature>
<feature type="region of interest" description="Disordered" evidence="1">
    <location>
        <begin position="1"/>
        <end position="36"/>
    </location>
</feature>
<protein>
    <submittedName>
        <fullName evidence="2">Uncharacterized protein</fullName>
    </submittedName>
</protein>
<proteinExistence type="predicted"/>